<keyword evidence="2" id="KW-1185">Reference proteome</keyword>
<evidence type="ECO:0008006" key="3">
    <source>
        <dbReference type="Google" id="ProtNLM"/>
    </source>
</evidence>
<evidence type="ECO:0000313" key="1">
    <source>
        <dbReference type="EMBL" id="RNB75566.1"/>
    </source>
</evidence>
<comment type="caution">
    <text evidence="1">The sequence shown here is derived from an EMBL/GenBank/DDBJ whole genome shotgun (WGS) entry which is preliminary data.</text>
</comment>
<name>A0A3M8CIH1_9BACL</name>
<accession>A0A3M8CIH1</accession>
<gene>
    <name evidence="1" type="ORF">EDM52_08310</name>
</gene>
<dbReference type="EMBL" id="RHHR01000010">
    <property type="protein sequence ID" value="RNB75566.1"/>
    <property type="molecule type" value="Genomic_DNA"/>
</dbReference>
<reference evidence="1 2" key="1">
    <citation type="submission" date="2018-10" db="EMBL/GenBank/DDBJ databases">
        <title>Phylogenomics of Brevibacillus.</title>
        <authorList>
            <person name="Dunlap C."/>
        </authorList>
    </citation>
    <scope>NUCLEOTIDE SEQUENCE [LARGE SCALE GENOMIC DNA]</scope>
    <source>
        <strain evidence="1 2">JCM 12215</strain>
    </source>
</reference>
<dbReference type="Pfam" id="PF12224">
    <property type="entry name" value="Amidoligase_2"/>
    <property type="match status" value="1"/>
</dbReference>
<proteinExistence type="predicted"/>
<dbReference type="OrthoDB" id="5380364at2"/>
<evidence type="ECO:0000313" key="2">
    <source>
        <dbReference type="Proteomes" id="UP000282028"/>
    </source>
</evidence>
<organism evidence="1 2">
    <name type="scientific">Brevibacillus invocatus</name>
    <dbReference type="NCBI Taxonomy" id="173959"/>
    <lineage>
        <taxon>Bacteria</taxon>
        <taxon>Bacillati</taxon>
        <taxon>Bacillota</taxon>
        <taxon>Bacilli</taxon>
        <taxon>Bacillales</taxon>
        <taxon>Paenibacillaceae</taxon>
        <taxon>Brevibacillus</taxon>
    </lineage>
</organism>
<protein>
    <recommendedName>
        <fullName evidence="3">Amidoligase enzyme</fullName>
    </recommendedName>
</protein>
<sequence>MFDMWPKSIDWKKIRFGVEMEFVGGDPESLELLPGWVVSLDERQIDETGEESGSEIKPPPLLWEERDQIRVMLDRLHAQGAWVNWSCGLHVHIDLEAWGQEMILPLLDAALLYQETMQSLLQTSPHRTIYCPPVKEDIRKRYVDKPSERAVLRPGRPQSHRCGINTAAWFDIGTVEIRYANGSLNEDEIMNTIEFCLRFVAAIGEGRKLTRDPRKMAIELGAPVGGYPAPIPIPRWYQERLWLEDGLIPAVKQLAGELVKDGEILQILPVPDGILIAIEDQEGKPFKYVVQPPSEGWKMVRQVKE</sequence>
<dbReference type="AlphaFoldDB" id="A0A3M8CIH1"/>
<dbReference type="Proteomes" id="UP000282028">
    <property type="component" value="Unassembled WGS sequence"/>
</dbReference>
<dbReference type="InterPro" id="IPR022025">
    <property type="entry name" value="Amidoligase_2"/>
</dbReference>